<dbReference type="EMBL" id="FPHJ01000025">
    <property type="protein sequence ID" value="SFV59229.1"/>
    <property type="molecule type" value="Genomic_DNA"/>
</dbReference>
<proteinExistence type="predicted"/>
<evidence type="ECO:0000259" key="2">
    <source>
        <dbReference type="PROSITE" id="PS51176"/>
    </source>
</evidence>
<dbReference type="InterPro" id="IPR036291">
    <property type="entry name" value="NAD(P)-bd_dom_sf"/>
</dbReference>
<dbReference type="InterPro" id="IPR003099">
    <property type="entry name" value="Prephen_DH"/>
</dbReference>
<dbReference type="InterPro" id="IPR008927">
    <property type="entry name" value="6-PGluconate_DH-like_C_sf"/>
</dbReference>
<dbReference type="FunFam" id="1.10.3660.10:FF:000003">
    <property type="entry name" value="Prephenate dehydrogenase"/>
    <property type="match status" value="1"/>
</dbReference>
<dbReference type="EC" id="1.3.1.12" evidence="3"/>
<dbReference type="InterPro" id="IPR046826">
    <property type="entry name" value="PDH_N"/>
</dbReference>
<dbReference type="Pfam" id="PF20463">
    <property type="entry name" value="PDH_C"/>
    <property type="match status" value="1"/>
</dbReference>
<feature type="domain" description="Prephenate/arogenate dehydrogenase" evidence="2">
    <location>
        <begin position="1"/>
        <end position="195"/>
    </location>
</feature>
<dbReference type="SUPFAM" id="SSF48179">
    <property type="entry name" value="6-phosphogluconate dehydrogenase C-terminal domain-like"/>
    <property type="match status" value="1"/>
</dbReference>
<sequence>MIITDVGSTKGSVIDMAKKVFGKWPENFIPAHPIAGKEKNSVRASDALLFKNKRVILTPSPNAVNKSIEIVQDMWQQTGALLEVMDYQQHDKLLALTSHLPHILAYALIDDLIENTPNAFDYTAGGFKDFSRIASSDSIMWRDICLNNSAEIVIQIKQYQQSLNKLLDFIKNKNSEKLEKTFNRAKQQRDNHFNN</sequence>
<dbReference type="AlphaFoldDB" id="A0A1W1C0B1"/>
<dbReference type="InterPro" id="IPR050812">
    <property type="entry name" value="Preph/Arog_dehydrog"/>
</dbReference>
<reference evidence="3" key="1">
    <citation type="submission" date="2016-10" db="EMBL/GenBank/DDBJ databases">
        <authorList>
            <person name="de Groot N.N."/>
        </authorList>
    </citation>
    <scope>NUCLEOTIDE SEQUENCE</scope>
</reference>
<dbReference type="PANTHER" id="PTHR21363:SF0">
    <property type="entry name" value="PREPHENATE DEHYDROGENASE [NADP(+)]"/>
    <property type="match status" value="1"/>
</dbReference>
<dbReference type="PANTHER" id="PTHR21363">
    <property type="entry name" value="PREPHENATE DEHYDROGENASE"/>
    <property type="match status" value="1"/>
</dbReference>
<dbReference type="Gene3D" id="3.40.50.720">
    <property type="entry name" value="NAD(P)-binding Rossmann-like Domain"/>
    <property type="match status" value="1"/>
</dbReference>
<dbReference type="PROSITE" id="PS51176">
    <property type="entry name" value="PDH_ADH"/>
    <property type="match status" value="1"/>
</dbReference>
<keyword evidence="1 3" id="KW-0560">Oxidoreductase</keyword>
<name>A0A1W1C0B1_9ZZZZ</name>
<organism evidence="3">
    <name type="scientific">hydrothermal vent metagenome</name>
    <dbReference type="NCBI Taxonomy" id="652676"/>
    <lineage>
        <taxon>unclassified sequences</taxon>
        <taxon>metagenomes</taxon>
        <taxon>ecological metagenomes</taxon>
    </lineage>
</organism>
<dbReference type="InterPro" id="IPR046825">
    <property type="entry name" value="PDH_C"/>
</dbReference>
<dbReference type="GO" id="GO:0004665">
    <property type="term" value="F:prephenate dehydrogenase (NADP+) activity"/>
    <property type="evidence" value="ECO:0007669"/>
    <property type="project" value="InterPro"/>
</dbReference>
<accession>A0A1W1C0B1</accession>
<dbReference type="GO" id="GO:0008977">
    <property type="term" value="F:prephenate dehydrogenase (NAD+) activity"/>
    <property type="evidence" value="ECO:0007669"/>
    <property type="project" value="UniProtKB-EC"/>
</dbReference>
<protein>
    <submittedName>
        <fullName evidence="3">Cyclohexadienyl dehydrogenase # TyrAc, NAD-specific</fullName>
        <ecNumber evidence="3">1.3.1.12</ecNumber>
    </submittedName>
</protein>
<dbReference type="Pfam" id="PF02153">
    <property type="entry name" value="PDH_N"/>
    <property type="match status" value="1"/>
</dbReference>
<dbReference type="GO" id="GO:0070403">
    <property type="term" value="F:NAD+ binding"/>
    <property type="evidence" value="ECO:0007669"/>
    <property type="project" value="InterPro"/>
</dbReference>
<gene>
    <name evidence="3" type="ORF">MNB_SUP05-5-915</name>
</gene>
<dbReference type="Gene3D" id="1.10.3660.10">
    <property type="entry name" value="6-phosphogluconate dehydrogenase C-terminal like domain"/>
    <property type="match status" value="1"/>
</dbReference>
<evidence type="ECO:0000313" key="3">
    <source>
        <dbReference type="EMBL" id="SFV59229.1"/>
    </source>
</evidence>
<dbReference type="GO" id="GO:0006571">
    <property type="term" value="P:tyrosine biosynthetic process"/>
    <property type="evidence" value="ECO:0007669"/>
    <property type="project" value="InterPro"/>
</dbReference>
<dbReference type="SUPFAM" id="SSF51735">
    <property type="entry name" value="NAD(P)-binding Rossmann-fold domains"/>
    <property type="match status" value="1"/>
</dbReference>
<evidence type="ECO:0000256" key="1">
    <source>
        <dbReference type="ARBA" id="ARBA00023002"/>
    </source>
</evidence>